<sequence>MVKLATVVFVFVSALAVSASPDFTSSEDNLIAREILEEIYGRDIEARDLDVELQEREPFLPLLFGAAKAVKGVVSAVRGRRRKRDLEDIDELALREIEDLDMREAEDLDMREILDLYEREFLEDLD</sequence>
<protein>
    <submittedName>
        <fullName evidence="2">Uncharacterized protein</fullName>
    </submittedName>
</protein>
<dbReference type="Proteomes" id="UP000467700">
    <property type="component" value="Unassembled WGS sequence"/>
</dbReference>
<dbReference type="OrthoDB" id="10475692at2759"/>
<gene>
    <name evidence="2" type="ORF">AAE3_LOCUS10500</name>
</gene>
<proteinExistence type="predicted"/>
<evidence type="ECO:0000313" key="2">
    <source>
        <dbReference type="EMBL" id="CAA7268263.1"/>
    </source>
</evidence>
<reference evidence="2 3" key="1">
    <citation type="submission" date="2020-01" db="EMBL/GenBank/DDBJ databases">
        <authorList>
            <person name="Gupta K D."/>
        </authorList>
    </citation>
    <scope>NUCLEOTIDE SEQUENCE [LARGE SCALE GENOMIC DNA]</scope>
</reference>
<dbReference type="EMBL" id="CACVBS010000067">
    <property type="protein sequence ID" value="CAA7268263.1"/>
    <property type="molecule type" value="Genomic_DNA"/>
</dbReference>
<keyword evidence="3" id="KW-1185">Reference proteome</keyword>
<organism evidence="2 3">
    <name type="scientific">Cyclocybe aegerita</name>
    <name type="common">Black poplar mushroom</name>
    <name type="synonym">Agrocybe aegerita</name>
    <dbReference type="NCBI Taxonomy" id="1973307"/>
    <lineage>
        <taxon>Eukaryota</taxon>
        <taxon>Fungi</taxon>
        <taxon>Dikarya</taxon>
        <taxon>Basidiomycota</taxon>
        <taxon>Agaricomycotina</taxon>
        <taxon>Agaricomycetes</taxon>
        <taxon>Agaricomycetidae</taxon>
        <taxon>Agaricales</taxon>
        <taxon>Agaricineae</taxon>
        <taxon>Bolbitiaceae</taxon>
        <taxon>Cyclocybe</taxon>
    </lineage>
</organism>
<evidence type="ECO:0000313" key="3">
    <source>
        <dbReference type="Proteomes" id="UP000467700"/>
    </source>
</evidence>
<feature type="signal peptide" evidence="1">
    <location>
        <begin position="1"/>
        <end position="19"/>
    </location>
</feature>
<evidence type="ECO:0000256" key="1">
    <source>
        <dbReference type="SAM" id="SignalP"/>
    </source>
</evidence>
<comment type="caution">
    <text evidence="2">The sequence shown here is derived from an EMBL/GenBank/DDBJ whole genome shotgun (WGS) entry which is preliminary data.</text>
</comment>
<name>A0A8S0XQ17_CYCAE</name>
<feature type="chain" id="PRO_5035791219" evidence="1">
    <location>
        <begin position="20"/>
        <end position="126"/>
    </location>
</feature>
<keyword evidence="1" id="KW-0732">Signal</keyword>
<dbReference type="AlphaFoldDB" id="A0A8S0XQ17"/>
<accession>A0A8S0XQ17</accession>